<dbReference type="EMBL" id="ML978130">
    <property type="protein sequence ID" value="KAF2096075.1"/>
    <property type="molecule type" value="Genomic_DNA"/>
</dbReference>
<comment type="caution">
    <text evidence="2">The sequence shown here is derived from an EMBL/GenBank/DDBJ whole genome shotgun (WGS) entry which is preliminary data.</text>
</comment>
<gene>
    <name evidence="2" type="ORF">NA57DRAFT_78847</name>
</gene>
<evidence type="ECO:0000313" key="3">
    <source>
        <dbReference type="Proteomes" id="UP000799772"/>
    </source>
</evidence>
<evidence type="ECO:0000313" key="2">
    <source>
        <dbReference type="EMBL" id="KAF2096075.1"/>
    </source>
</evidence>
<organism evidence="2 3">
    <name type="scientific">Rhizodiscina lignyota</name>
    <dbReference type="NCBI Taxonomy" id="1504668"/>
    <lineage>
        <taxon>Eukaryota</taxon>
        <taxon>Fungi</taxon>
        <taxon>Dikarya</taxon>
        <taxon>Ascomycota</taxon>
        <taxon>Pezizomycotina</taxon>
        <taxon>Dothideomycetes</taxon>
        <taxon>Pleosporomycetidae</taxon>
        <taxon>Aulographales</taxon>
        <taxon>Rhizodiscinaceae</taxon>
        <taxon>Rhizodiscina</taxon>
    </lineage>
</organism>
<proteinExistence type="predicted"/>
<dbReference type="Proteomes" id="UP000799772">
    <property type="component" value="Unassembled WGS sequence"/>
</dbReference>
<name>A0A9P4IB93_9PEZI</name>
<dbReference type="OrthoDB" id="3800738at2759"/>
<dbReference type="AlphaFoldDB" id="A0A9P4IB93"/>
<dbReference type="Pfam" id="PF12937">
    <property type="entry name" value="F-box-like"/>
    <property type="match status" value="1"/>
</dbReference>
<accession>A0A9P4IB93</accession>
<sequence>MLAIQNQQGWTFCPQVSSLVKAYNVSQLPTEILENIFLSIDNSKAGIRDLFRCKGVCTRWKDIFRDSVNVQGKLFLYPSEFAIVVAGDKGYDEIRSEPGVYNFDLDVLNGFRLVPRGTLLDEDSTLDVYINPLVAHHFVVPAKMPSTCLRLPSVSIKAHDVPNHITHGLPVHEDTLWREMYLTQPPISSILLVEEPRWRLQHEIVKVGWQLVNLKGVTLSDVEDLY</sequence>
<protein>
    <recommendedName>
        <fullName evidence="1">F-box domain-containing protein</fullName>
    </recommendedName>
</protein>
<dbReference type="CDD" id="cd09917">
    <property type="entry name" value="F-box_SF"/>
    <property type="match status" value="1"/>
</dbReference>
<keyword evidence="3" id="KW-1185">Reference proteome</keyword>
<dbReference type="SUPFAM" id="SSF81383">
    <property type="entry name" value="F-box domain"/>
    <property type="match status" value="1"/>
</dbReference>
<reference evidence="2" key="1">
    <citation type="journal article" date="2020" name="Stud. Mycol.">
        <title>101 Dothideomycetes genomes: a test case for predicting lifestyles and emergence of pathogens.</title>
        <authorList>
            <person name="Haridas S."/>
            <person name="Albert R."/>
            <person name="Binder M."/>
            <person name="Bloem J."/>
            <person name="Labutti K."/>
            <person name="Salamov A."/>
            <person name="Andreopoulos B."/>
            <person name="Baker S."/>
            <person name="Barry K."/>
            <person name="Bills G."/>
            <person name="Bluhm B."/>
            <person name="Cannon C."/>
            <person name="Castanera R."/>
            <person name="Culley D."/>
            <person name="Daum C."/>
            <person name="Ezra D."/>
            <person name="Gonzalez J."/>
            <person name="Henrissat B."/>
            <person name="Kuo A."/>
            <person name="Liang C."/>
            <person name="Lipzen A."/>
            <person name="Lutzoni F."/>
            <person name="Magnuson J."/>
            <person name="Mondo S."/>
            <person name="Nolan M."/>
            <person name="Ohm R."/>
            <person name="Pangilinan J."/>
            <person name="Park H.-J."/>
            <person name="Ramirez L."/>
            <person name="Alfaro M."/>
            <person name="Sun H."/>
            <person name="Tritt A."/>
            <person name="Yoshinaga Y."/>
            <person name="Zwiers L.-H."/>
            <person name="Turgeon B."/>
            <person name="Goodwin S."/>
            <person name="Spatafora J."/>
            <person name="Crous P."/>
            <person name="Grigoriev I."/>
        </authorList>
    </citation>
    <scope>NUCLEOTIDE SEQUENCE</scope>
    <source>
        <strain evidence="2">CBS 133067</strain>
    </source>
</reference>
<dbReference type="InterPro" id="IPR036047">
    <property type="entry name" value="F-box-like_dom_sf"/>
</dbReference>
<evidence type="ECO:0000259" key="1">
    <source>
        <dbReference type="Pfam" id="PF12937"/>
    </source>
</evidence>
<feature type="domain" description="F-box" evidence="1">
    <location>
        <begin position="26"/>
        <end position="66"/>
    </location>
</feature>
<dbReference type="InterPro" id="IPR001810">
    <property type="entry name" value="F-box_dom"/>
</dbReference>
<dbReference type="Gene3D" id="1.20.1280.50">
    <property type="match status" value="1"/>
</dbReference>